<dbReference type="Proteomes" id="UP000287651">
    <property type="component" value="Unassembled WGS sequence"/>
</dbReference>
<protein>
    <submittedName>
        <fullName evidence="1">Uncharacterized protein</fullName>
    </submittedName>
</protein>
<accession>A0A426ZHS6</accession>
<dbReference type="AlphaFoldDB" id="A0A426ZHS6"/>
<evidence type="ECO:0000313" key="1">
    <source>
        <dbReference type="EMBL" id="RRT63454.1"/>
    </source>
</evidence>
<name>A0A426ZHS6_ENSVE</name>
<dbReference type="EMBL" id="AMZH03006589">
    <property type="protein sequence ID" value="RRT63454.1"/>
    <property type="molecule type" value="Genomic_DNA"/>
</dbReference>
<evidence type="ECO:0000313" key="2">
    <source>
        <dbReference type="Proteomes" id="UP000287651"/>
    </source>
</evidence>
<gene>
    <name evidence="1" type="ORF">B296_00017123</name>
</gene>
<sequence>MDGSHTGLLADQYVPPGNGQFTYWSPRGPVCTACIGAKEWFFGRDSGNLVTQVSAPRSQALHFALHCSLSRQSGKHLNFFVVLLLLH</sequence>
<organism evidence="1 2">
    <name type="scientific">Ensete ventricosum</name>
    <name type="common">Abyssinian banana</name>
    <name type="synonym">Musa ensete</name>
    <dbReference type="NCBI Taxonomy" id="4639"/>
    <lineage>
        <taxon>Eukaryota</taxon>
        <taxon>Viridiplantae</taxon>
        <taxon>Streptophyta</taxon>
        <taxon>Embryophyta</taxon>
        <taxon>Tracheophyta</taxon>
        <taxon>Spermatophyta</taxon>
        <taxon>Magnoliopsida</taxon>
        <taxon>Liliopsida</taxon>
        <taxon>Zingiberales</taxon>
        <taxon>Musaceae</taxon>
        <taxon>Ensete</taxon>
    </lineage>
</organism>
<proteinExistence type="predicted"/>
<comment type="caution">
    <text evidence="1">The sequence shown here is derived from an EMBL/GenBank/DDBJ whole genome shotgun (WGS) entry which is preliminary data.</text>
</comment>
<reference evidence="1 2" key="1">
    <citation type="journal article" date="2014" name="Agronomy (Basel)">
        <title>A Draft Genome Sequence for Ensete ventricosum, the Drought-Tolerant Tree Against Hunger.</title>
        <authorList>
            <person name="Harrison J."/>
            <person name="Moore K.A."/>
            <person name="Paszkiewicz K."/>
            <person name="Jones T."/>
            <person name="Grant M."/>
            <person name="Ambacheew D."/>
            <person name="Muzemil S."/>
            <person name="Studholme D.J."/>
        </authorList>
    </citation>
    <scope>NUCLEOTIDE SEQUENCE [LARGE SCALE GENOMIC DNA]</scope>
</reference>